<feature type="transmembrane region" description="Helical" evidence="8">
    <location>
        <begin position="377"/>
        <end position="400"/>
    </location>
</feature>
<evidence type="ECO:0000256" key="6">
    <source>
        <dbReference type="ARBA" id="ARBA00022989"/>
    </source>
</evidence>
<comment type="caution">
    <text evidence="10">The sequence shown here is derived from an EMBL/GenBank/DDBJ whole genome shotgun (WGS) entry which is preliminary data.</text>
</comment>
<evidence type="ECO:0000256" key="2">
    <source>
        <dbReference type="ARBA" id="ARBA00007069"/>
    </source>
</evidence>
<keyword evidence="4" id="KW-1003">Cell membrane</keyword>
<dbReference type="RefSeq" id="WP_307271647.1">
    <property type="nucleotide sequence ID" value="NZ_JAUSVX010000003.1"/>
</dbReference>
<evidence type="ECO:0000256" key="1">
    <source>
        <dbReference type="ARBA" id="ARBA00004651"/>
    </source>
</evidence>
<evidence type="ECO:0000256" key="3">
    <source>
        <dbReference type="ARBA" id="ARBA00022448"/>
    </source>
</evidence>
<comment type="similarity">
    <text evidence="2">Belongs to the binding-protein-dependent transport system permease family. CysTW subfamily.</text>
</comment>
<keyword evidence="3 8" id="KW-0813">Transport</keyword>
<keyword evidence="5 8" id="KW-0812">Transmembrane</keyword>
<dbReference type="Gene3D" id="1.10.3720.10">
    <property type="entry name" value="MetI-like"/>
    <property type="match status" value="1"/>
</dbReference>
<gene>
    <name evidence="10" type="ORF">QO011_002243</name>
</gene>
<evidence type="ECO:0000313" key="11">
    <source>
        <dbReference type="Proteomes" id="UP001242480"/>
    </source>
</evidence>
<keyword evidence="7 8" id="KW-0472">Membrane</keyword>
<organism evidence="10 11">
    <name type="scientific">Labrys wisconsinensis</name>
    <dbReference type="NCBI Taxonomy" id="425677"/>
    <lineage>
        <taxon>Bacteria</taxon>
        <taxon>Pseudomonadati</taxon>
        <taxon>Pseudomonadota</taxon>
        <taxon>Alphaproteobacteria</taxon>
        <taxon>Hyphomicrobiales</taxon>
        <taxon>Xanthobacteraceae</taxon>
        <taxon>Labrys</taxon>
    </lineage>
</organism>
<sequence>MTAVLVEPSPRSLRRSLVAGSGSRRRAAVLLVLPLLVFLLALFVLPIGYLLWNAVDEAPVAGGLSRTVQALRGWDGRSQPADAVFDALALDLREAEADDSVQRIGARLNFEVAGLRRILRRTAAAAAGEGPATPRILAADPVWRSPQIWAAIRDVGAVPTMVNLLAALDLKRSPTGEIAAVAPDYRVNAPLFLRTLWIGLLVTLLCLALGYPVAYLIANVAPRTAGILLLMVVVPLWTSLLVRTAAWMALLQRNGVINDALVGLGLLDDGDRLALIFNARATVIAMTHILLPFMILPLYSVMRTIPPVYMRAAESLGASRALAYRRVYVPQVAPGIVSGCLLVFIMSLGYYITPALLGGEGGQMISNMIAYHVRESLNWGLASALGALLLAGVLVLYFVYVRAVGADRIRVGG</sequence>
<evidence type="ECO:0000259" key="9">
    <source>
        <dbReference type="PROSITE" id="PS50928"/>
    </source>
</evidence>
<dbReference type="EMBL" id="JAUSVX010000003">
    <property type="protein sequence ID" value="MDQ0469232.1"/>
    <property type="molecule type" value="Genomic_DNA"/>
</dbReference>
<dbReference type="InterPro" id="IPR035906">
    <property type="entry name" value="MetI-like_sf"/>
</dbReference>
<dbReference type="PROSITE" id="PS50928">
    <property type="entry name" value="ABC_TM1"/>
    <property type="match status" value="1"/>
</dbReference>
<feature type="transmembrane region" description="Helical" evidence="8">
    <location>
        <begin position="196"/>
        <end position="218"/>
    </location>
</feature>
<proteinExistence type="inferred from homology"/>
<dbReference type="PANTHER" id="PTHR42929:SF5">
    <property type="entry name" value="ABC TRANSPORTER PERMEASE PROTEIN"/>
    <property type="match status" value="1"/>
</dbReference>
<feature type="domain" description="ABC transmembrane type-1" evidence="9">
    <location>
        <begin position="192"/>
        <end position="400"/>
    </location>
</feature>
<comment type="subcellular location">
    <subcellularLocation>
        <location evidence="1 8">Cell membrane</location>
        <topology evidence="1 8">Multi-pass membrane protein</topology>
    </subcellularLocation>
</comment>
<evidence type="ECO:0000256" key="7">
    <source>
        <dbReference type="ARBA" id="ARBA00023136"/>
    </source>
</evidence>
<protein>
    <submittedName>
        <fullName evidence="10">Spermidine/putrescine transport system permease protein</fullName>
    </submittedName>
</protein>
<evidence type="ECO:0000256" key="4">
    <source>
        <dbReference type="ARBA" id="ARBA00022475"/>
    </source>
</evidence>
<feature type="transmembrane region" description="Helical" evidence="8">
    <location>
        <begin position="281"/>
        <end position="301"/>
    </location>
</feature>
<feature type="transmembrane region" description="Helical" evidence="8">
    <location>
        <begin position="27"/>
        <end position="52"/>
    </location>
</feature>
<evidence type="ECO:0000313" key="10">
    <source>
        <dbReference type="EMBL" id="MDQ0469232.1"/>
    </source>
</evidence>
<reference evidence="10 11" key="1">
    <citation type="submission" date="2023-07" db="EMBL/GenBank/DDBJ databases">
        <title>Genomic Encyclopedia of Type Strains, Phase IV (KMG-IV): sequencing the most valuable type-strain genomes for metagenomic binning, comparative biology and taxonomic classification.</title>
        <authorList>
            <person name="Goeker M."/>
        </authorList>
    </citation>
    <scope>NUCLEOTIDE SEQUENCE [LARGE SCALE GENOMIC DNA]</scope>
    <source>
        <strain evidence="10 11">DSM 19619</strain>
    </source>
</reference>
<dbReference type="CDD" id="cd06261">
    <property type="entry name" value="TM_PBP2"/>
    <property type="match status" value="1"/>
</dbReference>
<name>A0ABU0J7Q7_9HYPH</name>
<feature type="transmembrane region" description="Helical" evidence="8">
    <location>
        <begin position="225"/>
        <end position="250"/>
    </location>
</feature>
<evidence type="ECO:0000256" key="5">
    <source>
        <dbReference type="ARBA" id="ARBA00022692"/>
    </source>
</evidence>
<feature type="transmembrane region" description="Helical" evidence="8">
    <location>
        <begin position="332"/>
        <end position="357"/>
    </location>
</feature>
<dbReference type="Pfam" id="PF00528">
    <property type="entry name" value="BPD_transp_1"/>
    <property type="match status" value="1"/>
</dbReference>
<dbReference type="Proteomes" id="UP001242480">
    <property type="component" value="Unassembled WGS sequence"/>
</dbReference>
<keyword evidence="6 8" id="KW-1133">Transmembrane helix</keyword>
<dbReference type="InterPro" id="IPR000515">
    <property type="entry name" value="MetI-like"/>
</dbReference>
<accession>A0ABU0J7Q7</accession>
<dbReference type="PANTHER" id="PTHR42929">
    <property type="entry name" value="INNER MEMBRANE ABC TRANSPORTER PERMEASE PROTEIN YDCU-RELATED-RELATED"/>
    <property type="match status" value="1"/>
</dbReference>
<keyword evidence="11" id="KW-1185">Reference proteome</keyword>
<dbReference type="SUPFAM" id="SSF161098">
    <property type="entry name" value="MetI-like"/>
    <property type="match status" value="1"/>
</dbReference>
<evidence type="ECO:0000256" key="8">
    <source>
        <dbReference type="RuleBase" id="RU363032"/>
    </source>
</evidence>